<name>A0AC61QYU2_9FIRM</name>
<proteinExistence type="predicted"/>
<accession>A0AC61QYU2</accession>
<keyword evidence="2" id="KW-1185">Reference proteome</keyword>
<dbReference type="Proteomes" id="UP000307720">
    <property type="component" value="Unassembled WGS sequence"/>
</dbReference>
<gene>
    <name evidence="1" type="ORF">E5357_12315</name>
</gene>
<dbReference type="EMBL" id="SRZB01000030">
    <property type="protein sequence ID" value="TGX97514.1"/>
    <property type="molecule type" value="Genomic_DNA"/>
</dbReference>
<protein>
    <submittedName>
        <fullName evidence="1">Glycosyltransferase family 2 protein</fullName>
    </submittedName>
</protein>
<evidence type="ECO:0000313" key="1">
    <source>
        <dbReference type="EMBL" id="TGX97514.1"/>
    </source>
</evidence>
<sequence length="599" mass="69421">MNLKNMAKRLTLYNVKKAFLYLKRYGVRDFIVRLSERFADAEVDYDKWFRSKELTEEQRERQKARKWEWEPLISVAVPVYRTPETFLRQMIESVAVQTYRNWELCIADGSGDDGEPERIIREYQEKGLPIRYRKMEKNEGIAGNTNAALALADGDYTALFDHDDLLTENALYEVAEAIERKGRPDMIYSDEDKVSADLSEYFQPHFKPDFSVDLLRANNYICHLLVVSRKLLAKVGGQDAAYDGAQDYDFIFRCAEEAEKIVHIPKVLYHWRIHAASTADNPFGKDYALEAGKRAVEAHLQRSETPAQVSMLNYRGFYRVKYEVSGEPLVSIIIPNKDEADTLKRCLDSIKNISTYRNYEVIIVENNSTQKETFAFYQSIDGKNRVRVVYWKREFNYSAINNFGAAHAKGDYFVLMNNDVTVITPDWIEEFLGHCQRPETGIVGARLYFPDDTIQHAGIVMGIGGCAGSMFVGMKRAMTGYMHRAVLQQDMSAVTAACLMVKREVFEKVKGLDEKLAVAFNDVDFCMRVRAEGWLVVYDPYVEMYHFESKTRGYEDTEEKKQRFEREKQYLCTRWADFLEEGDPYYNKNLSLKTCDYSL</sequence>
<comment type="caution">
    <text evidence="1">The sequence shown here is derived from an EMBL/GenBank/DDBJ whole genome shotgun (WGS) entry which is preliminary data.</text>
</comment>
<evidence type="ECO:0000313" key="2">
    <source>
        <dbReference type="Proteomes" id="UP000307720"/>
    </source>
</evidence>
<organism evidence="1 2">
    <name type="scientific">Hominisplanchenecus murintestinalis</name>
    <dbReference type="NCBI Taxonomy" id="2941517"/>
    <lineage>
        <taxon>Bacteria</taxon>
        <taxon>Bacillati</taxon>
        <taxon>Bacillota</taxon>
        <taxon>Clostridia</taxon>
        <taxon>Lachnospirales</taxon>
        <taxon>Lachnospiraceae</taxon>
        <taxon>Hominisplanchenecus</taxon>
    </lineage>
</organism>
<reference evidence="1" key="1">
    <citation type="submission" date="2019-04" db="EMBL/GenBank/DDBJ databases">
        <title>Microbes associate with the intestines of laboratory mice.</title>
        <authorList>
            <person name="Navarre W."/>
            <person name="Wong E."/>
            <person name="Huang K."/>
            <person name="Tropini C."/>
            <person name="Ng K."/>
            <person name="Yu B."/>
        </authorList>
    </citation>
    <scope>NUCLEOTIDE SEQUENCE</scope>
    <source>
        <strain evidence="1">NM72_1-8</strain>
    </source>
</reference>